<reference evidence="4" key="1">
    <citation type="submission" date="2021-01" db="EMBL/GenBank/DDBJ databases">
        <title>Caligus Genome Assembly.</title>
        <authorList>
            <person name="Gallardo-Escarate C."/>
        </authorList>
    </citation>
    <scope>NUCLEOTIDE SEQUENCE [LARGE SCALE GENOMIC DNA]</scope>
</reference>
<feature type="domain" description="Core Histone H2A/H2B/H3" evidence="2">
    <location>
        <begin position="37"/>
        <end position="87"/>
    </location>
</feature>
<comment type="similarity">
    <text evidence="1">Belongs to the histone H3 family.</text>
</comment>
<dbReference type="Proteomes" id="UP000595437">
    <property type="component" value="Chromosome 21"/>
</dbReference>
<keyword evidence="4" id="KW-1185">Reference proteome</keyword>
<evidence type="ECO:0000259" key="2">
    <source>
        <dbReference type="Pfam" id="PF00125"/>
    </source>
</evidence>
<sequence length="97" mass="11123">MAHIKQIDNMSTRKQLTTKAAPATGGVKKLNRYIPWLSRFVREIDFKTDLCFQSSAVMSLQEASEAYLVCLFQDTKRVTIIPKDIHLPYESVESLLF</sequence>
<evidence type="ECO:0000313" key="3">
    <source>
        <dbReference type="EMBL" id="QQP31411.1"/>
    </source>
</evidence>
<evidence type="ECO:0000313" key="4">
    <source>
        <dbReference type="Proteomes" id="UP000595437"/>
    </source>
</evidence>
<dbReference type="Pfam" id="PF00125">
    <property type="entry name" value="Histone"/>
    <property type="match status" value="1"/>
</dbReference>
<dbReference type="AlphaFoldDB" id="A0A7T8GJU9"/>
<name>A0A7T8GJU9_CALRO</name>
<organism evidence="3 4">
    <name type="scientific">Caligus rogercresseyi</name>
    <name type="common">Sea louse</name>
    <dbReference type="NCBI Taxonomy" id="217165"/>
    <lineage>
        <taxon>Eukaryota</taxon>
        <taxon>Metazoa</taxon>
        <taxon>Ecdysozoa</taxon>
        <taxon>Arthropoda</taxon>
        <taxon>Crustacea</taxon>
        <taxon>Multicrustacea</taxon>
        <taxon>Hexanauplia</taxon>
        <taxon>Copepoda</taxon>
        <taxon>Siphonostomatoida</taxon>
        <taxon>Caligidae</taxon>
        <taxon>Caligus</taxon>
    </lineage>
</organism>
<accession>A0A7T8GJU9</accession>
<dbReference type="InterPro" id="IPR007125">
    <property type="entry name" value="H2A/H2B/H3"/>
</dbReference>
<dbReference type="PANTHER" id="PTHR11426">
    <property type="entry name" value="HISTONE H3"/>
    <property type="match status" value="1"/>
</dbReference>
<dbReference type="SUPFAM" id="SSF47113">
    <property type="entry name" value="Histone-fold"/>
    <property type="match status" value="1"/>
</dbReference>
<dbReference type="GO" id="GO:0003677">
    <property type="term" value="F:DNA binding"/>
    <property type="evidence" value="ECO:0007669"/>
    <property type="project" value="InterPro"/>
</dbReference>
<protein>
    <submittedName>
        <fullName evidence="3">Histone H3</fullName>
    </submittedName>
</protein>
<dbReference type="Gene3D" id="1.10.20.10">
    <property type="entry name" value="Histone, subunit A"/>
    <property type="match status" value="1"/>
</dbReference>
<dbReference type="SMART" id="SM00428">
    <property type="entry name" value="H3"/>
    <property type="match status" value="1"/>
</dbReference>
<proteinExistence type="inferred from homology"/>
<dbReference type="EMBL" id="CP045910">
    <property type="protein sequence ID" value="QQP31411.1"/>
    <property type="molecule type" value="Genomic_DNA"/>
</dbReference>
<dbReference type="GO" id="GO:0030527">
    <property type="term" value="F:structural constituent of chromatin"/>
    <property type="evidence" value="ECO:0007669"/>
    <property type="project" value="InterPro"/>
</dbReference>
<evidence type="ECO:0000256" key="1">
    <source>
        <dbReference type="ARBA" id="ARBA00010343"/>
    </source>
</evidence>
<dbReference type="InterPro" id="IPR000164">
    <property type="entry name" value="Histone_H3/CENP-A"/>
</dbReference>
<dbReference type="GO" id="GO:0000786">
    <property type="term" value="C:nucleosome"/>
    <property type="evidence" value="ECO:0007669"/>
    <property type="project" value="InterPro"/>
</dbReference>
<dbReference type="InterPro" id="IPR009072">
    <property type="entry name" value="Histone-fold"/>
</dbReference>
<dbReference type="GO" id="GO:0046982">
    <property type="term" value="F:protein heterodimerization activity"/>
    <property type="evidence" value="ECO:0007669"/>
    <property type="project" value="InterPro"/>
</dbReference>
<gene>
    <name evidence="3" type="ORF">FKW44_025010</name>
</gene>